<evidence type="ECO:0000313" key="6">
    <source>
        <dbReference type="EMBL" id="AZV26497.1"/>
    </source>
</evidence>
<dbReference type="Proteomes" id="UP000282760">
    <property type="component" value="Chromosome"/>
</dbReference>
<evidence type="ECO:0000256" key="2">
    <source>
        <dbReference type="ARBA" id="ARBA00022741"/>
    </source>
</evidence>
<accession>A0A3T0JSS4</accession>
<dbReference type="GO" id="GO:0016887">
    <property type="term" value="F:ATP hydrolysis activity"/>
    <property type="evidence" value="ECO:0007669"/>
    <property type="project" value="InterPro"/>
</dbReference>
<dbReference type="AlphaFoldDB" id="A0A3T0JSS4"/>
<dbReference type="PANTHER" id="PTHR23073">
    <property type="entry name" value="26S PROTEASOME REGULATORY SUBUNIT"/>
    <property type="match status" value="1"/>
</dbReference>
<gene>
    <name evidence="6" type="ORF">CT157_10900</name>
</gene>
<protein>
    <submittedName>
        <fullName evidence="6">ATPase</fullName>
    </submittedName>
</protein>
<keyword evidence="3 4" id="KW-0067">ATP-binding</keyword>
<sequence>MQVEQTDIIALIEASLEANYSDVRAISNRIAKSISVQDVELAKKLKSILRKKGVPLRSSGYMESIPVDSKSRMALIEEHQWPVTPLFLNKIAKQVFDTYISDIVNIDKLISHGLGGRLNLLLSGPPGTGKTLIAGHIAAQLNRSLYVVRLDSVISSMLGDTAKNLRQIFEYVPTKNGILFLDEVDAVAKLRDDNHEVGELKRVVNTLIQGLDSLDDHTIVIAATNHAGLLDPAIWRRFPYKIKFDSPDSEVRADLWNHFLFLDSENESLSKILSLISEGLSGADIETISIGSRRKSILLNSDINIGSTVKAILSSLPGQAELPSGVELESSEKKNITNLLHNTYGVSKVDLAKLLNISRQTIASYLKD</sequence>
<evidence type="ECO:0000256" key="4">
    <source>
        <dbReference type="RuleBase" id="RU003651"/>
    </source>
</evidence>
<dbReference type="SMART" id="SM00382">
    <property type="entry name" value="AAA"/>
    <property type="match status" value="1"/>
</dbReference>
<evidence type="ECO:0000256" key="1">
    <source>
        <dbReference type="ARBA" id="ARBA00006914"/>
    </source>
</evidence>
<dbReference type="Pfam" id="PF00004">
    <property type="entry name" value="AAA"/>
    <property type="match status" value="1"/>
</dbReference>
<evidence type="ECO:0000259" key="5">
    <source>
        <dbReference type="SMART" id="SM00382"/>
    </source>
</evidence>
<dbReference type="InterPro" id="IPR003960">
    <property type="entry name" value="ATPase_AAA_CS"/>
</dbReference>
<evidence type="ECO:0000313" key="7">
    <source>
        <dbReference type="Proteomes" id="UP000282760"/>
    </source>
</evidence>
<dbReference type="GO" id="GO:0005524">
    <property type="term" value="F:ATP binding"/>
    <property type="evidence" value="ECO:0007669"/>
    <property type="project" value="UniProtKB-KW"/>
</dbReference>
<organism evidence="6 7">
    <name type="scientific">Pseudomonas syringae</name>
    <dbReference type="NCBI Taxonomy" id="317"/>
    <lineage>
        <taxon>Bacteria</taxon>
        <taxon>Pseudomonadati</taxon>
        <taxon>Pseudomonadota</taxon>
        <taxon>Gammaproteobacteria</taxon>
        <taxon>Pseudomonadales</taxon>
        <taxon>Pseudomonadaceae</taxon>
        <taxon>Pseudomonas</taxon>
    </lineage>
</organism>
<dbReference type="PROSITE" id="PS00674">
    <property type="entry name" value="AAA"/>
    <property type="match status" value="1"/>
</dbReference>
<dbReference type="InterPro" id="IPR050221">
    <property type="entry name" value="26S_Proteasome_ATPase"/>
</dbReference>
<dbReference type="InterPro" id="IPR027417">
    <property type="entry name" value="P-loop_NTPase"/>
</dbReference>
<name>A0A3T0JSS4_PSESX</name>
<dbReference type="SUPFAM" id="SSF52540">
    <property type="entry name" value="P-loop containing nucleoside triphosphate hydrolases"/>
    <property type="match status" value="1"/>
</dbReference>
<dbReference type="CDD" id="cd19481">
    <property type="entry name" value="RecA-like_protease"/>
    <property type="match status" value="1"/>
</dbReference>
<feature type="domain" description="AAA+ ATPase" evidence="5">
    <location>
        <begin position="116"/>
        <end position="248"/>
    </location>
</feature>
<proteinExistence type="inferred from homology"/>
<dbReference type="Gene3D" id="3.40.50.300">
    <property type="entry name" value="P-loop containing nucleotide triphosphate hydrolases"/>
    <property type="match status" value="1"/>
</dbReference>
<dbReference type="InterPro" id="IPR003959">
    <property type="entry name" value="ATPase_AAA_core"/>
</dbReference>
<dbReference type="EMBL" id="CP024646">
    <property type="protein sequence ID" value="AZV26497.1"/>
    <property type="molecule type" value="Genomic_DNA"/>
</dbReference>
<keyword evidence="2 4" id="KW-0547">Nucleotide-binding</keyword>
<reference evidence="6 7" key="1">
    <citation type="submission" date="2017-11" db="EMBL/GenBank/DDBJ databases">
        <title>Effect of PGPRs.</title>
        <authorList>
            <person name="Oliva R."/>
            <person name="Nong J."/>
            <person name="Roman V."/>
        </authorList>
    </citation>
    <scope>NUCLEOTIDE SEQUENCE [LARGE SCALE GENOMIC DNA]</scope>
    <source>
        <strain evidence="6">Inb918</strain>
    </source>
</reference>
<comment type="similarity">
    <text evidence="1 4">Belongs to the AAA ATPase family.</text>
</comment>
<evidence type="ECO:0000256" key="3">
    <source>
        <dbReference type="ARBA" id="ARBA00022840"/>
    </source>
</evidence>
<dbReference type="InterPro" id="IPR003593">
    <property type="entry name" value="AAA+_ATPase"/>
</dbReference>